<evidence type="ECO:0008006" key="3">
    <source>
        <dbReference type="Google" id="ProtNLM"/>
    </source>
</evidence>
<dbReference type="SUPFAM" id="SSF53756">
    <property type="entry name" value="UDP-Glycosyltransferase/glycogen phosphorylase"/>
    <property type="match status" value="1"/>
</dbReference>
<dbReference type="PATRIC" id="fig|1705409.3.peg.2420"/>
<dbReference type="Proteomes" id="UP000075398">
    <property type="component" value="Unassembled WGS sequence"/>
</dbReference>
<evidence type="ECO:0000313" key="1">
    <source>
        <dbReference type="EMBL" id="KYC45159.1"/>
    </source>
</evidence>
<dbReference type="InterPro" id="IPR007152">
    <property type="entry name" value="DUF354"/>
</dbReference>
<dbReference type="EMBL" id="LNGC01000242">
    <property type="protein sequence ID" value="KYC45159.1"/>
    <property type="molecule type" value="Genomic_DNA"/>
</dbReference>
<accession>A0A150IJJ6</accession>
<proteinExistence type="predicted"/>
<dbReference type="PIRSF" id="PIRSF005357">
    <property type="entry name" value="UCP005357"/>
    <property type="match status" value="1"/>
</dbReference>
<dbReference type="AlphaFoldDB" id="A0A150IJJ6"/>
<organism evidence="1 2">
    <name type="scientific">Candidatus Methanofastidiosum methylothiophilum</name>
    <dbReference type="NCBI Taxonomy" id="1705564"/>
    <lineage>
        <taxon>Archaea</taxon>
        <taxon>Methanobacteriati</taxon>
        <taxon>Methanobacteriota</taxon>
        <taxon>Stenosarchaea group</taxon>
        <taxon>Candidatus Methanofastidiosia</taxon>
        <taxon>Candidatus Methanofastidiosales</taxon>
        <taxon>Candidatus Methanofastidiosaceae</taxon>
        <taxon>Candidatus Methanofastidiosum</taxon>
    </lineage>
</organism>
<sequence>MRILFNIGHPAQVHFFKNAFRILEKKGHVCKMTAVSKEVSLVLLDAYGIPYDVVGSAKPSFFSKGTELLKIEHKLHKIARSFKPDILVGGVGNAYIAHLGKMIGKPSIVFDDTEHAKIEHMLMDPFATVICTPSSFTNDLGKKQVRYNGYHELAYLHPNYFKPNPAVLKDLGLNEGDPFIILRFVSWDADHDYGHHGIQNKIKLATELEKYGKVFITSEIGLVPELEKYKLKIAPEKLHDMLYYATMCIGEGATVAVESALLGTPAIYISSLIGTMGNFIELENKYGLILNYNDSAQALDKAVELLQSPDLKNSWIKKRDKLLEDKIDVTAFIVWFIENYPDSFKKIKEDKDIRSML</sequence>
<dbReference type="PANTHER" id="PTHR39662">
    <property type="entry name" value="DUF354 DOMAIN-CONTAINING PROTEIN-RELATED"/>
    <property type="match status" value="1"/>
</dbReference>
<reference evidence="1 2" key="1">
    <citation type="journal article" date="2016" name="ISME J.">
        <title>Chasing the elusive Euryarchaeota class WSA2: genomes reveal a uniquely fastidious methyl-reducing methanogen.</title>
        <authorList>
            <person name="Nobu M.K."/>
            <person name="Narihiro T."/>
            <person name="Kuroda K."/>
            <person name="Mei R."/>
            <person name="Liu W.T."/>
        </authorList>
    </citation>
    <scope>NUCLEOTIDE SEQUENCE [LARGE SCALE GENOMIC DNA]</scope>
    <source>
        <strain evidence="1">U1lsi0528_Bin055</strain>
    </source>
</reference>
<dbReference type="PANTHER" id="PTHR39662:SF1">
    <property type="entry name" value="DUF354 DOMAIN-CONTAINING PROTEIN"/>
    <property type="match status" value="1"/>
</dbReference>
<comment type="caution">
    <text evidence="1">The sequence shown here is derived from an EMBL/GenBank/DDBJ whole genome shotgun (WGS) entry which is preliminary data.</text>
</comment>
<name>A0A150IJJ6_9EURY</name>
<evidence type="ECO:0000313" key="2">
    <source>
        <dbReference type="Proteomes" id="UP000075398"/>
    </source>
</evidence>
<protein>
    <recommendedName>
        <fullName evidence="3">DUF354 domain-containing protein</fullName>
    </recommendedName>
</protein>
<gene>
    <name evidence="1" type="ORF">AMQ22_02233</name>
</gene>
<dbReference type="Pfam" id="PF04007">
    <property type="entry name" value="DUF354"/>
    <property type="match status" value="1"/>
</dbReference>